<proteinExistence type="predicted"/>
<feature type="compositionally biased region" description="Basic and acidic residues" evidence="1">
    <location>
        <begin position="109"/>
        <end position="128"/>
    </location>
</feature>
<feature type="region of interest" description="Disordered" evidence="1">
    <location>
        <begin position="91"/>
        <end position="128"/>
    </location>
</feature>
<feature type="compositionally biased region" description="Polar residues" evidence="1">
    <location>
        <begin position="93"/>
        <end position="108"/>
    </location>
</feature>
<evidence type="ECO:0000256" key="1">
    <source>
        <dbReference type="SAM" id="MobiDB-lite"/>
    </source>
</evidence>
<dbReference type="Proteomes" id="UP001623041">
    <property type="component" value="Unassembled WGS sequence"/>
</dbReference>
<dbReference type="RefSeq" id="WP_406579557.1">
    <property type="nucleotide sequence ID" value="NZ_JBJHQH010000003.1"/>
</dbReference>
<comment type="caution">
    <text evidence="2">The sequence shown here is derived from an EMBL/GenBank/DDBJ whole genome shotgun (WGS) entry which is preliminary data.</text>
</comment>
<accession>A0ABW8RDW7</accession>
<reference evidence="2 3" key="1">
    <citation type="submission" date="2024-11" db="EMBL/GenBank/DDBJ databases">
        <authorList>
            <person name="Lucas J.A."/>
        </authorList>
    </citation>
    <scope>NUCLEOTIDE SEQUENCE [LARGE SCALE GENOMIC DNA]</scope>
    <source>
        <strain evidence="2 3">Z 5.4</strain>
    </source>
</reference>
<evidence type="ECO:0000313" key="2">
    <source>
        <dbReference type="EMBL" id="MFK9090867.1"/>
    </source>
</evidence>
<dbReference type="EMBL" id="JBJHQH010000003">
    <property type="protein sequence ID" value="MFK9090867.1"/>
    <property type="molecule type" value="Genomic_DNA"/>
</dbReference>
<evidence type="ECO:0000313" key="3">
    <source>
        <dbReference type="Proteomes" id="UP001623041"/>
    </source>
</evidence>
<organism evidence="2 3">
    <name type="scientific">Bacillus salipaludis</name>
    <dbReference type="NCBI Taxonomy" id="2547811"/>
    <lineage>
        <taxon>Bacteria</taxon>
        <taxon>Bacillati</taxon>
        <taxon>Bacillota</taxon>
        <taxon>Bacilli</taxon>
        <taxon>Bacillales</taxon>
        <taxon>Bacillaceae</taxon>
        <taxon>Bacillus</taxon>
    </lineage>
</organism>
<keyword evidence="3" id="KW-1185">Reference proteome</keyword>
<sequence length="128" mass="14580">MSDFGESIDYETGTAIQTFNIIKANENAEGYVVHLDIDLDSGYALEGVKLNISNEDFAAYETNDIQEVVKYALGFFDQTKGAIEVNNEEKNMQPKQIKNTVTQSQAEQTLKEKYNIKDEDRAWEDDRL</sequence>
<protein>
    <recommendedName>
        <fullName evidence="4">DUF1292 domain-containing protein</fullName>
    </recommendedName>
</protein>
<evidence type="ECO:0008006" key="4">
    <source>
        <dbReference type="Google" id="ProtNLM"/>
    </source>
</evidence>
<name>A0ABW8RDW7_9BACI</name>
<gene>
    <name evidence="2" type="ORF">ACJEBI_05150</name>
</gene>